<dbReference type="Pfam" id="PF08239">
    <property type="entry name" value="SH3_3"/>
    <property type="match status" value="1"/>
</dbReference>
<dbReference type="SMART" id="SM00287">
    <property type="entry name" value="SH3b"/>
    <property type="match status" value="1"/>
</dbReference>
<reference evidence="10 11" key="1">
    <citation type="submission" date="2014-11" db="EMBL/GenBank/DDBJ databases">
        <title>Draft genome sequence of Chelonobacter oris 1662T, associated with respiratory disease in Hermann's Tortoises.</title>
        <authorList>
            <person name="Kudirkiene E."/>
            <person name="Hansen M.J."/>
            <person name="Bojesen A.M."/>
        </authorList>
    </citation>
    <scope>NUCLEOTIDE SEQUENCE [LARGE SCALE GENOMIC DNA]</scope>
    <source>
        <strain evidence="10 11">1662</strain>
    </source>
</reference>
<keyword evidence="3 8" id="KW-0732">Signal</keyword>
<comment type="subcellular location">
    <subcellularLocation>
        <location evidence="1">Membrane</location>
        <topology evidence="1">Single-pass membrane protein</topology>
    </subcellularLocation>
</comment>
<accession>A0A0A3ANG9</accession>
<feature type="compositionally biased region" description="Low complexity" evidence="6">
    <location>
        <begin position="132"/>
        <end position="143"/>
    </location>
</feature>
<name>A0A0A3ANG9_9PAST</name>
<feature type="domain" description="SH3b" evidence="9">
    <location>
        <begin position="24"/>
        <end position="88"/>
    </location>
</feature>
<dbReference type="OrthoDB" id="9790951at2"/>
<evidence type="ECO:0000256" key="4">
    <source>
        <dbReference type="ARBA" id="ARBA00022989"/>
    </source>
</evidence>
<dbReference type="RefSeq" id="WP_034612581.1">
    <property type="nucleotide sequence ID" value="NZ_JSUM01000003.1"/>
</dbReference>
<protein>
    <recommendedName>
        <fullName evidence="9">SH3b domain-containing protein</fullName>
    </recommendedName>
</protein>
<evidence type="ECO:0000256" key="1">
    <source>
        <dbReference type="ARBA" id="ARBA00004167"/>
    </source>
</evidence>
<feature type="region of interest" description="Disordered" evidence="6">
    <location>
        <begin position="122"/>
        <end position="149"/>
    </location>
</feature>
<keyword evidence="11" id="KW-1185">Reference proteome</keyword>
<feature type="signal peptide" evidence="8">
    <location>
        <begin position="1"/>
        <end position="23"/>
    </location>
</feature>
<keyword evidence="5 7" id="KW-0472">Membrane</keyword>
<evidence type="ECO:0000256" key="5">
    <source>
        <dbReference type="ARBA" id="ARBA00023136"/>
    </source>
</evidence>
<organism evidence="10 11">
    <name type="scientific">Chelonobacter oris</name>
    <dbReference type="NCBI Taxonomy" id="505317"/>
    <lineage>
        <taxon>Bacteria</taxon>
        <taxon>Pseudomonadati</taxon>
        <taxon>Pseudomonadota</taxon>
        <taxon>Gammaproteobacteria</taxon>
        <taxon>Pasteurellales</taxon>
        <taxon>Pasteurellaceae</taxon>
        <taxon>Chelonobacter</taxon>
    </lineage>
</organism>
<dbReference type="InterPro" id="IPR003646">
    <property type="entry name" value="SH3-like_bac-type"/>
</dbReference>
<dbReference type="NCBIfam" id="TIGR04211">
    <property type="entry name" value="SH3_and_anchor"/>
    <property type="match status" value="1"/>
</dbReference>
<dbReference type="STRING" id="505317.OA57_01535"/>
<dbReference type="InterPro" id="IPR016476">
    <property type="entry name" value="SH3_dom_pro"/>
</dbReference>
<keyword evidence="2 7" id="KW-0812">Transmembrane</keyword>
<evidence type="ECO:0000256" key="2">
    <source>
        <dbReference type="ARBA" id="ARBA00022692"/>
    </source>
</evidence>
<evidence type="ECO:0000313" key="10">
    <source>
        <dbReference type="EMBL" id="KGQ70958.1"/>
    </source>
</evidence>
<evidence type="ECO:0000256" key="6">
    <source>
        <dbReference type="SAM" id="MobiDB-lite"/>
    </source>
</evidence>
<sequence length="205" mass="23515">MKKLVKAVFIGTFLILGAQTATAEEVRYVTDELSTYLRRGAGDEYRIAGSIKSGEKVTVLSQKEKYTQIRDSRNREAWILTSDLATEPSAGIQIPALKNQIQELSLKLNKIDEEWQQRVSEMQRRTRQAETQSSQLLEQNSQLKRQLETSDSKNKEYEALLSAEKQEIIIRWFIYGGSVMLVGLLLGLILPNIMPRRRRRNDGWA</sequence>
<dbReference type="Gene3D" id="2.30.30.40">
    <property type="entry name" value="SH3 Domains"/>
    <property type="match status" value="1"/>
</dbReference>
<dbReference type="PROSITE" id="PS51781">
    <property type="entry name" value="SH3B"/>
    <property type="match status" value="1"/>
</dbReference>
<feature type="transmembrane region" description="Helical" evidence="7">
    <location>
        <begin position="172"/>
        <end position="190"/>
    </location>
</feature>
<keyword evidence="4 7" id="KW-1133">Transmembrane helix</keyword>
<dbReference type="EMBL" id="JSUM01000003">
    <property type="protein sequence ID" value="KGQ70958.1"/>
    <property type="molecule type" value="Genomic_DNA"/>
</dbReference>
<evidence type="ECO:0000256" key="3">
    <source>
        <dbReference type="ARBA" id="ARBA00022729"/>
    </source>
</evidence>
<evidence type="ECO:0000256" key="8">
    <source>
        <dbReference type="SAM" id="SignalP"/>
    </source>
</evidence>
<feature type="chain" id="PRO_5001998118" description="SH3b domain-containing protein" evidence="8">
    <location>
        <begin position="24"/>
        <end position="205"/>
    </location>
</feature>
<dbReference type="Proteomes" id="UP000030380">
    <property type="component" value="Unassembled WGS sequence"/>
</dbReference>
<dbReference type="PIRSF" id="PIRSF006158">
    <property type="entry name" value="UCP006158_SH3"/>
    <property type="match status" value="1"/>
</dbReference>
<gene>
    <name evidence="10" type="ORF">OA57_01535</name>
</gene>
<comment type="caution">
    <text evidence="10">The sequence shown here is derived from an EMBL/GenBank/DDBJ whole genome shotgun (WGS) entry which is preliminary data.</text>
</comment>
<dbReference type="GO" id="GO:0016020">
    <property type="term" value="C:membrane"/>
    <property type="evidence" value="ECO:0007669"/>
    <property type="project" value="UniProtKB-SubCell"/>
</dbReference>
<dbReference type="AlphaFoldDB" id="A0A0A3ANG9"/>
<evidence type="ECO:0000313" key="11">
    <source>
        <dbReference type="Proteomes" id="UP000030380"/>
    </source>
</evidence>
<evidence type="ECO:0000259" key="9">
    <source>
        <dbReference type="PROSITE" id="PS51781"/>
    </source>
</evidence>
<proteinExistence type="predicted"/>
<evidence type="ECO:0000256" key="7">
    <source>
        <dbReference type="SAM" id="Phobius"/>
    </source>
</evidence>